<evidence type="ECO:0000256" key="3">
    <source>
        <dbReference type="ARBA" id="ARBA00023163"/>
    </source>
</evidence>
<dbReference type="EMBL" id="FMJC01000002">
    <property type="protein sequence ID" value="SCM72909.1"/>
    <property type="molecule type" value="Genomic_DNA"/>
</dbReference>
<evidence type="ECO:0000256" key="1">
    <source>
        <dbReference type="ARBA" id="ARBA00023015"/>
    </source>
</evidence>
<dbReference type="SUPFAM" id="SSF51182">
    <property type="entry name" value="RmlC-like cupins"/>
    <property type="match status" value="1"/>
</dbReference>
<dbReference type="Gene3D" id="1.10.10.60">
    <property type="entry name" value="Homeodomain-like"/>
    <property type="match status" value="2"/>
</dbReference>
<keyword evidence="2" id="KW-0238">DNA-binding</keyword>
<dbReference type="PROSITE" id="PS01124">
    <property type="entry name" value="HTH_ARAC_FAMILY_2"/>
    <property type="match status" value="1"/>
</dbReference>
<dbReference type="SMART" id="SM00342">
    <property type="entry name" value="HTH_ARAC"/>
    <property type="match status" value="1"/>
</dbReference>
<dbReference type="InterPro" id="IPR050204">
    <property type="entry name" value="AraC_XylS_family_regulators"/>
</dbReference>
<dbReference type="AlphaFoldDB" id="A0A212L6E4"/>
<name>A0A212L6E4_9BACT</name>
<dbReference type="Pfam" id="PF02311">
    <property type="entry name" value="AraC_binding"/>
    <property type="match status" value="1"/>
</dbReference>
<dbReference type="InterPro" id="IPR014710">
    <property type="entry name" value="RmlC-like_jellyroll"/>
</dbReference>
<dbReference type="Gene3D" id="2.60.120.10">
    <property type="entry name" value="Jelly Rolls"/>
    <property type="match status" value="1"/>
</dbReference>
<evidence type="ECO:0000256" key="2">
    <source>
        <dbReference type="ARBA" id="ARBA00023125"/>
    </source>
</evidence>
<evidence type="ECO:0000313" key="5">
    <source>
        <dbReference type="EMBL" id="SCM72909.1"/>
    </source>
</evidence>
<dbReference type="InterPro" id="IPR011051">
    <property type="entry name" value="RmlC_Cupin_sf"/>
</dbReference>
<gene>
    <name evidence="5" type="ORF">KL86DES1_20912</name>
</gene>
<organism evidence="5">
    <name type="scientific">uncultured Desulfovibrio sp</name>
    <dbReference type="NCBI Taxonomy" id="167968"/>
    <lineage>
        <taxon>Bacteria</taxon>
        <taxon>Pseudomonadati</taxon>
        <taxon>Thermodesulfobacteriota</taxon>
        <taxon>Desulfovibrionia</taxon>
        <taxon>Desulfovibrionales</taxon>
        <taxon>Desulfovibrionaceae</taxon>
        <taxon>Desulfovibrio</taxon>
        <taxon>environmental samples</taxon>
    </lineage>
</organism>
<protein>
    <recommendedName>
        <fullName evidence="4">HTH araC/xylS-type domain-containing protein</fullName>
    </recommendedName>
</protein>
<dbReference type="RefSeq" id="WP_179980429.1">
    <property type="nucleotide sequence ID" value="NZ_LT608333.1"/>
</dbReference>
<dbReference type="GO" id="GO:0003700">
    <property type="term" value="F:DNA-binding transcription factor activity"/>
    <property type="evidence" value="ECO:0007669"/>
    <property type="project" value="InterPro"/>
</dbReference>
<feature type="domain" description="HTH araC/xylS-type" evidence="4">
    <location>
        <begin position="149"/>
        <end position="246"/>
    </location>
</feature>
<evidence type="ECO:0000259" key="4">
    <source>
        <dbReference type="PROSITE" id="PS01124"/>
    </source>
</evidence>
<accession>A0A212L6E4</accession>
<dbReference type="InterPro" id="IPR009057">
    <property type="entry name" value="Homeodomain-like_sf"/>
</dbReference>
<dbReference type="SUPFAM" id="SSF46689">
    <property type="entry name" value="Homeodomain-like"/>
    <property type="match status" value="2"/>
</dbReference>
<proteinExistence type="predicted"/>
<reference evidence="5" key="1">
    <citation type="submission" date="2016-08" db="EMBL/GenBank/DDBJ databases">
        <authorList>
            <person name="Seilhamer J.J."/>
        </authorList>
    </citation>
    <scope>NUCLEOTIDE SEQUENCE</scope>
    <source>
        <strain evidence="5">86-1</strain>
    </source>
</reference>
<keyword evidence="3" id="KW-0804">Transcription</keyword>
<dbReference type="PANTHER" id="PTHR46796">
    <property type="entry name" value="HTH-TYPE TRANSCRIPTIONAL ACTIVATOR RHAS-RELATED"/>
    <property type="match status" value="1"/>
</dbReference>
<dbReference type="InterPro" id="IPR018060">
    <property type="entry name" value="HTH_AraC"/>
</dbReference>
<keyword evidence="1" id="KW-0805">Transcription regulation</keyword>
<sequence>MNGIAYYYTDSAKVELILTNGALRRYPWHMHTQHWTVGVVSSGTVTVTTETGLKKLSGGEQFFIRPYEPHSLVVAAESSLSVFCAENRNMFSERKDIFQEIVCRLPSLQKQGGSLIRQLDTCLESMLSAEKDHTPLLDKCDSLLYRSVRAVVSVVLENPDKFVSIRQMAAYAGYSQWHFLRAFQKVTSMTPHAFQLLCRLRLLRSMLRADTESAAAAASAGFTDQSHMHKVFKHHHGMTPGQFKRASFRLGL</sequence>
<dbReference type="Pfam" id="PF12833">
    <property type="entry name" value="HTH_18"/>
    <property type="match status" value="1"/>
</dbReference>
<dbReference type="InterPro" id="IPR003313">
    <property type="entry name" value="AraC-bd"/>
</dbReference>
<dbReference type="GO" id="GO:0043565">
    <property type="term" value="F:sequence-specific DNA binding"/>
    <property type="evidence" value="ECO:0007669"/>
    <property type="project" value="InterPro"/>
</dbReference>